<feature type="non-terminal residue" evidence="1">
    <location>
        <position position="187"/>
    </location>
</feature>
<gene>
    <name evidence="1" type="ORF">COCMIDRAFT_59109</name>
</gene>
<sequence length="187" mass="21133">MVSKYSKMKNQTTSHRNQMQAELEKVMLIKEDYEAYQALMKNTNHQPIPGHYRTKSGSHMKIVSNGASCTRQEVSAEQQQLPFGFMWVPYPSIGQTGRPMTIQELYDNGALMYQLVMPQQVGFSNLGDFTNHQGATYTSYQLNKLVIIENGPNNFGYQAVPTTALDLSREHIRVYENGGVEVVPPIP</sequence>
<protein>
    <submittedName>
        <fullName evidence="1">Uncharacterized protein</fullName>
    </submittedName>
</protein>
<name>W6ZRD5_COCMI</name>
<evidence type="ECO:0000313" key="2">
    <source>
        <dbReference type="Proteomes" id="UP000054032"/>
    </source>
</evidence>
<dbReference type="KEGG" id="bor:COCMIDRAFT_59109"/>
<dbReference type="GeneID" id="19124775"/>
<dbReference type="EMBL" id="KI963969">
    <property type="protein sequence ID" value="EUC46246.1"/>
    <property type="molecule type" value="Genomic_DNA"/>
</dbReference>
<organism evidence="1 2">
    <name type="scientific">Bipolaris oryzae ATCC 44560</name>
    <dbReference type="NCBI Taxonomy" id="930090"/>
    <lineage>
        <taxon>Eukaryota</taxon>
        <taxon>Fungi</taxon>
        <taxon>Dikarya</taxon>
        <taxon>Ascomycota</taxon>
        <taxon>Pezizomycotina</taxon>
        <taxon>Dothideomycetes</taxon>
        <taxon>Pleosporomycetidae</taxon>
        <taxon>Pleosporales</taxon>
        <taxon>Pleosporineae</taxon>
        <taxon>Pleosporaceae</taxon>
        <taxon>Bipolaris</taxon>
    </lineage>
</organism>
<keyword evidence="2" id="KW-1185">Reference proteome</keyword>
<dbReference type="OrthoDB" id="3687077at2759"/>
<dbReference type="Proteomes" id="UP000054032">
    <property type="component" value="Unassembled WGS sequence"/>
</dbReference>
<dbReference type="HOGENOM" id="CLU_1450922_0_0_1"/>
<accession>W6ZRD5</accession>
<dbReference type="RefSeq" id="XP_007687237.1">
    <property type="nucleotide sequence ID" value="XM_007689047.1"/>
</dbReference>
<dbReference type="AlphaFoldDB" id="W6ZRD5"/>
<evidence type="ECO:0000313" key="1">
    <source>
        <dbReference type="EMBL" id="EUC46246.1"/>
    </source>
</evidence>
<reference evidence="1 2" key="1">
    <citation type="journal article" date="2013" name="PLoS Genet.">
        <title>Comparative genome structure, secondary metabolite, and effector coding capacity across Cochliobolus pathogens.</title>
        <authorList>
            <person name="Condon B.J."/>
            <person name="Leng Y."/>
            <person name="Wu D."/>
            <person name="Bushley K.E."/>
            <person name="Ohm R.A."/>
            <person name="Otillar R."/>
            <person name="Martin J."/>
            <person name="Schackwitz W."/>
            <person name="Grimwood J."/>
            <person name="MohdZainudin N."/>
            <person name="Xue C."/>
            <person name="Wang R."/>
            <person name="Manning V.A."/>
            <person name="Dhillon B."/>
            <person name="Tu Z.J."/>
            <person name="Steffenson B.J."/>
            <person name="Salamov A."/>
            <person name="Sun H."/>
            <person name="Lowry S."/>
            <person name="LaButti K."/>
            <person name="Han J."/>
            <person name="Copeland A."/>
            <person name="Lindquist E."/>
            <person name="Barry K."/>
            <person name="Schmutz J."/>
            <person name="Baker S.E."/>
            <person name="Ciuffetti L.M."/>
            <person name="Grigoriev I.V."/>
            <person name="Zhong S."/>
            <person name="Turgeon B.G."/>
        </authorList>
    </citation>
    <scope>NUCLEOTIDE SEQUENCE [LARGE SCALE GENOMIC DNA]</scope>
    <source>
        <strain evidence="1 2">ATCC 44560</strain>
    </source>
</reference>
<proteinExistence type="predicted"/>